<evidence type="ECO:0000313" key="12">
    <source>
        <dbReference type="EMBL" id="MEX0468620.1"/>
    </source>
</evidence>
<dbReference type="EC" id="2.7.7.7" evidence="1 9"/>
<dbReference type="NCBIfam" id="TIGR01128">
    <property type="entry name" value="holA"/>
    <property type="match status" value="1"/>
</dbReference>
<dbReference type="PANTHER" id="PTHR34388:SF1">
    <property type="entry name" value="DNA POLYMERASE III SUBUNIT DELTA"/>
    <property type="match status" value="1"/>
</dbReference>
<dbReference type="Gene3D" id="3.40.50.300">
    <property type="entry name" value="P-loop containing nucleotide triphosphate hydrolases"/>
    <property type="match status" value="1"/>
</dbReference>
<evidence type="ECO:0000256" key="1">
    <source>
        <dbReference type="ARBA" id="ARBA00012417"/>
    </source>
</evidence>
<dbReference type="GO" id="GO:0003887">
    <property type="term" value="F:DNA-directed DNA polymerase activity"/>
    <property type="evidence" value="ECO:0007669"/>
    <property type="project" value="UniProtKB-EC"/>
</dbReference>
<proteinExistence type="inferred from homology"/>
<comment type="caution">
    <text evidence="12">The sequence shown here is derived from an EMBL/GenBank/DDBJ whole genome shotgun (WGS) entry which is preliminary data.</text>
</comment>
<dbReference type="SUPFAM" id="SSF52540">
    <property type="entry name" value="P-loop containing nucleoside triphosphate hydrolases"/>
    <property type="match status" value="1"/>
</dbReference>
<dbReference type="InterPro" id="IPR005790">
    <property type="entry name" value="DNA_polIII_delta"/>
</dbReference>
<comment type="similarity">
    <text evidence="7">Belongs to the DNA polymerase HolA subunit family.</text>
</comment>
<evidence type="ECO:0000256" key="6">
    <source>
        <dbReference type="ARBA" id="ARBA00022932"/>
    </source>
</evidence>
<feature type="domain" description="DNA polymerase III delta N-terminal" evidence="10">
    <location>
        <begin position="21"/>
        <end position="130"/>
    </location>
</feature>
<name>A0ABV3TE72_9GAMM</name>
<keyword evidence="6" id="KW-0239">DNA-directed DNA polymerase</keyword>
<dbReference type="InterPro" id="IPR008921">
    <property type="entry name" value="DNA_pol3_clamp-load_cplx_C"/>
</dbReference>
<dbReference type="Proteomes" id="UP001556709">
    <property type="component" value="Unassembled WGS sequence"/>
</dbReference>
<dbReference type="EMBL" id="JBAKFM010000001">
    <property type="protein sequence ID" value="MEX0468620.1"/>
    <property type="molecule type" value="Genomic_DNA"/>
</dbReference>
<evidence type="ECO:0000313" key="13">
    <source>
        <dbReference type="Proteomes" id="UP001556709"/>
    </source>
</evidence>
<sequence>MGEVRIEAFAQHLAQGLSPVYLIAGEEPLLVEEALDAVRRTARAAGHDEREVLHADKQFDWARLTAASDNLSLFGGRRLIELRLPGGRPGKEGSAALKAFAGAPPPDTTLVVVTDRLEAAQRKSAWVSAIAGAGTYTYAWPLQRQAVPKWLEQRARSRGVHLDAEAVTLLADRNEGNLLAMAQEIDKLALLAGEGSLDAAAVAEAVTDSARYAIFDLPEAVLAGAVGRSRRIVERLRAEGEEPVLVLWALARDLRALVDIQAALARGERSAAVMARHRILKRRQTRFDELARALPQRRLMGLLSRAAAVDRVIKGAVPGRPWDELIVLSSRAARVAARGATTEAGA</sequence>
<keyword evidence="13" id="KW-1185">Reference proteome</keyword>
<dbReference type="SUPFAM" id="SSF48019">
    <property type="entry name" value="post-AAA+ oligomerization domain-like"/>
    <property type="match status" value="1"/>
</dbReference>
<protein>
    <recommendedName>
        <fullName evidence="2 9">DNA polymerase III subunit delta</fullName>
        <ecNumber evidence="1 9">2.7.7.7</ecNumber>
    </recommendedName>
</protein>
<organism evidence="12 13">
    <name type="scientific">Spiribacter pallidus</name>
    <dbReference type="NCBI Taxonomy" id="1987936"/>
    <lineage>
        <taxon>Bacteria</taxon>
        <taxon>Pseudomonadati</taxon>
        <taxon>Pseudomonadota</taxon>
        <taxon>Gammaproteobacteria</taxon>
        <taxon>Chromatiales</taxon>
        <taxon>Ectothiorhodospiraceae</taxon>
        <taxon>Spiribacter</taxon>
    </lineage>
</organism>
<accession>A0ABV3TE72</accession>
<feature type="domain" description="DNA polymerase III delta subunit-like C-terminal" evidence="11">
    <location>
        <begin position="214"/>
        <end position="314"/>
    </location>
</feature>
<evidence type="ECO:0000256" key="8">
    <source>
        <dbReference type="ARBA" id="ARBA00049244"/>
    </source>
</evidence>
<comment type="catalytic activity">
    <reaction evidence="8">
        <text>DNA(n) + a 2'-deoxyribonucleoside 5'-triphosphate = DNA(n+1) + diphosphate</text>
        <dbReference type="Rhea" id="RHEA:22508"/>
        <dbReference type="Rhea" id="RHEA-COMP:17339"/>
        <dbReference type="Rhea" id="RHEA-COMP:17340"/>
        <dbReference type="ChEBI" id="CHEBI:33019"/>
        <dbReference type="ChEBI" id="CHEBI:61560"/>
        <dbReference type="ChEBI" id="CHEBI:173112"/>
        <dbReference type="EC" id="2.7.7.7"/>
    </reaction>
</comment>
<dbReference type="RefSeq" id="WP_367957880.1">
    <property type="nucleotide sequence ID" value="NZ_JBAKFH010000003.1"/>
</dbReference>
<dbReference type="CDD" id="cd18138">
    <property type="entry name" value="HLD_clamp_pol_III_delta"/>
    <property type="match status" value="1"/>
</dbReference>
<evidence type="ECO:0000256" key="4">
    <source>
        <dbReference type="ARBA" id="ARBA00022695"/>
    </source>
</evidence>
<evidence type="ECO:0000259" key="11">
    <source>
        <dbReference type="Pfam" id="PF21694"/>
    </source>
</evidence>
<dbReference type="Pfam" id="PF21694">
    <property type="entry name" value="DNA_pol3_delta_C"/>
    <property type="match status" value="1"/>
</dbReference>
<dbReference type="Gene3D" id="1.20.272.10">
    <property type="match status" value="1"/>
</dbReference>
<reference evidence="12 13" key="1">
    <citation type="submission" date="2024-02" db="EMBL/GenBank/DDBJ databases">
        <title>New especies of Spiribacter isolated from saline water.</title>
        <authorList>
            <person name="Leon M.J."/>
            <person name="De La Haba R."/>
            <person name="Sanchez-Porro C."/>
            <person name="Ventosa A."/>
        </authorList>
    </citation>
    <scope>NUCLEOTIDE SEQUENCE [LARGE SCALE GENOMIC DNA]</scope>
    <source>
        <strain evidence="13">ag22IC6-390</strain>
    </source>
</reference>
<dbReference type="PANTHER" id="PTHR34388">
    <property type="entry name" value="DNA POLYMERASE III SUBUNIT DELTA"/>
    <property type="match status" value="1"/>
</dbReference>
<dbReference type="InterPro" id="IPR027417">
    <property type="entry name" value="P-loop_NTPase"/>
</dbReference>
<evidence type="ECO:0000256" key="9">
    <source>
        <dbReference type="NCBIfam" id="TIGR01128"/>
    </source>
</evidence>
<dbReference type="Gene3D" id="1.10.8.60">
    <property type="match status" value="1"/>
</dbReference>
<dbReference type="Pfam" id="PF06144">
    <property type="entry name" value="DNA_pol3_delta"/>
    <property type="match status" value="1"/>
</dbReference>
<gene>
    <name evidence="12" type="primary">holA</name>
    <name evidence="12" type="ORF">V6X73_02565</name>
</gene>
<dbReference type="InterPro" id="IPR048466">
    <property type="entry name" value="DNA_pol3_delta-like_C"/>
</dbReference>
<evidence type="ECO:0000259" key="10">
    <source>
        <dbReference type="Pfam" id="PF06144"/>
    </source>
</evidence>
<keyword evidence="3 12" id="KW-0808">Transferase</keyword>
<dbReference type="InterPro" id="IPR010372">
    <property type="entry name" value="DNA_pol3_delta_N"/>
</dbReference>
<keyword evidence="5" id="KW-0235">DNA replication</keyword>
<evidence type="ECO:0000256" key="2">
    <source>
        <dbReference type="ARBA" id="ARBA00017703"/>
    </source>
</evidence>
<evidence type="ECO:0000256" key="7">
    <source>
        <dbReference type="ARBA" id="ARBA00034754"/>
    </source>
</evidence>
<evidence type="ECO:0000256" key="3">
    <source>
        <dbReference type="ARBA" id="ARBA00022679"/>
    </source>
</evidence>
<keyword evidence="4 12" id="KW-0548">Nucleotidyltransferase</keyword>
<evidence type="ECO:0000256" key="5">
    <source>
        <dbReference type="ARBA" id="ARBA00022705"/>
    </source>
</evidence>